<reference evidence="4 5" key="1">
    <citation type="submission" date="2019-06" db="EMBL/GenBank/DDBJ databases">
        <title>Whole genome shotgun sequence of Streptomyces gardneri NBRC 12865.</title>
        <authorList>
            <person name="Hosoyama A."/>
            <person name="Uohara A."/>
            <person name="Ohji S."/>
            <person name="Ichikawa N."/>
        </authorList>
    </citation>
    <scope>NUCLEOTIDE SEQUENCE [LARGE SCALE GENOMIC DNA]</scope>
    <source>
        <strain evidence="4 5">NBRC 12865</strain>
    </source>
</reference>
<dbReference type="InterPro" id="IPR002509">
    <property type="entry name" value="NODB_dom"/>
</dbReference>
<dbReference type="Gene3D" id="3.20.20.370">
    <property type="entry name" value="Glycoside hydrolase/deacetylase"/>
    <property type="match status" value="1"/>
</dbReference>
<dbReference type="OrthoDB" id="9782872at2"/>
<proteinExistence type="predicted"/>
<keyword evidence="5" id="KW-1185">Reference proteome</keyword>
<dbReference type="GO" id="GO:0016810">
    <property type="term" value="F:hydrolase activity, acting on carbon-nitrogen (but not peptide) bonds"/>
    <property type="evidence" value="ECO:0007669"/>
    <property type="project" value="InterPro"/>
</dbReference>
<dbReference type="RefSeq" id="WP_141299502.1">
    <property type="nucleotide sequence ID" value="NZ_BJMN01000038.1"/>
</dbReference>
<evidence type="ECO:0000256" key="2">
    <source>
        <dbReference type="ARBA" id="ARBA00022729"/>
    </source>
</evidence>
<dbReference type="CDD" id="cd10918">
    <property type="entry name" value="CE4_NodB_like_5s_6s"/>
    <property type="match status" value="1"/>
</dbReference>
<evidence type="ECO:0000256" key="1">
    <source>
        <dbReference type="ARBA" id="ARBA00004613"/>
    </source>
</evidence>
<dbReference type="InterPro" id="IPR051398">
    <property type="entry name" value="Polysacch_Deacetylase"/>
</dbReference>
<dbReference type="SUPFAM" id="SSF88713">
    <property type="entry name" value="Glycoside hydrolase/deacetylase"/>
    <property type="match status" value="1"/>
</dbReference>
<evidence type="ECO:0000259" key="3">
    <source>
        <dbReference type="PROSITE" id="PS51677"/>
    </source>
</evidence>
<dbReference type="GO" id="GO:0005576">
    <property type="term" value="C:extracellular region"/>
    <property type="evidence" value="ECO:0007669"/>
    <property type="project" value="UniProtKB-SubCell"/>
</dbReference>
<dbReference type="GO" id="GO:0005975">
    <property type="term" value="P:carbohydrate metabolic process"/>
    <property type="evidence" value="ECO:0007669"/>
    <property type="project" value="InterPro"/>
</dbReference>
<evidence type="ECO:0000313" key="5">
    <source>
        <dbReference type="Proteomes" id="UP000315226"/>
    </source>
</evidence>
<dbReference type="AlphaFoldDB" id="A0A4Y3RT64"/>
<protein>
    <recommendedName>
        <fullName evidence="3">NodB homology domain-containing protein</fullName>
    </recommendedName>
</protein>
<dbReference type="PANTHER" id="PTHR34216:SF3">
    <property type="entry name" value="POLY-BETA-1,6-N-ACETYL-D-GLUCOSAMINE N-DEACETYLASE"/>
    <property type="match status" value="1"/>
</dbReference>
<keyword evidence="2" id="KW-0732">Signal</keyword>
<feature type="domain" description="NodB homology" evidence="3">
    <location>
        <begin position="69"/>
        <end position="269"/>
    </location>
</feature>
<evidence type="ECO:0000313" key="4">
    <source>
        <dbReference type="EMBL" id="GEB60017.1"/>
    </source>
</evidence>
<dbReference type="Pfam" id="PF01522">
    <property type="entry name" value="Polysacc_deac_1"/>
    <property type="match status" value="1"/>
</dbReference>
<comment type="subcellular location">
    <subcellularLocation>
        <location evidence="1">Secreted</location>
    </subcellularLocation>
</comment>
<organism evidence="4 5">
    <name type="scientific">Streptomyces gardneri</name>
    <dbReference type="NCBI Taxonomy" id="66892"/>
    <lineage>
        <taxon>Bacteria</taxon>
        <taxon>Bacillati</taxon>
        <taxon>Actinomycetota</taxon>
        <taxon>Actinomycetes</taxon>
        <taxon>Kitasatosporales</taxon>
        <taxon>Streptomycetaceae</taxon>
        <taxon>Streptomyces</taxon>
    </lineage>
</organism>
<dbReference type="PROSITE" id="PS51677">
    <property type="entry name" value="NODB"/>
    <property type="match status" value="1"/>
</dbReference>
<dbReference type="InterPro" id="IPR011330">
    <property type="entry name" value="Glyco_hydro/deAcase_b/a-brl"/>
</dbReference>
<comment type="caution">
    <text evidence="4">The sequence shown here is derived from an EMBL/GenBank/DDBJ whole genome shotgun (WGS) entry which is preliminary data.</text>
</comment>
<gene>
    <name evidence="4" type="ORF">SGA01_56220</name>
</gene>
<dbReference type="PANTHER" id="PTHR34216">
    <property type="match status" value="1"/>
</dbReference>
<sequence length="269" mass="28963">MTCAPLHTRIPVLLYHAVMDDPPAWIAEFTVSPKEFASQLDAIVASGRTAITVGALAAHFAAGAPLPPRPVVLTFDDGFADLVGPTAEALAARELPSTAYLTTGAITPGRPCLLPPAPMMTLSQAPRLEQYGMEVGAHTVTHPQLDTLTPGLLRRELREAKVVLEDVLGREVRHLAYPHGYNSPAVRRAVAAAGYTSAVAVRHALSSEKDEIYRIARLILRRGHTVADIEQWMAGRGAKAAPYPDSLPTVGWRMYRRARAVLNGPEFAG</sequence>
<name>A0A4Y3RT64_9ACTN</name>
<dbReference type="EMBL" id="BJMN01000038">
    <property type="protein sequence ID" value="GEB60017.1"/>
    <property type="molecule type" value="Genomic_DNA"/>
</dbReference>
<accession>A0A4Y3RT64</accession>
<dbReference type="Proteomes" id="UP000315226">
    <property type="component" value="Unassembled WGS sequence"/>
</dbReference>